<dbReference type="Pfam" id="PF00082">
    <property type="entry name" value="Peptidase_S8"/>
    <property type="match status" value="1"/>
</dbReference>
<dbReference type="InterPro" id="IPR015500">
    <property type="entry name" value="Peptidase_S8_subtilisin-rel"/>
</dbReference>
<name>A0A5C6LSF5_9BACT</name>
<dbReference type="PROSITE" id="PS51257">
    <property type="entry name" value="PROKAR_LIPOPROTEIN"/>
    <property type="match status" value="1"/>
</dbReference>
<evidence type="ECO:0000313" key="7">
    <source>
        <dbReference type="Proteomes" id="UP000318815"/>
    </source>
</evidence>
<dbReference type="PANTHER" id="PTHR42884">
    <property type="entry name" value="PROPROTEIN CONVERTASE SUBTILISIN/KEXIN-RELATED"/>
    <property type="match status" value="1"/>
</dbReference>
<keyword evidence="1" id="KW-0645">Protease</keyword>
<comment type="caution">
    <text evidence="6">The sequence shown here is derived from an EMBL/GenBank/DDBJ whole genome shotgun (WGS) entry which is preliminary data.</text>
</comment>
<dbReference type="InterPro" id="IPR000209">
    <property type="entry name" value="Peptidase_S8/S53_dom"/>
</dbReference>
<proteinExistence type="inferred from homology"/>
<dbReference type="InterPro" id="IPR023827">
    <property type="entry name" value="Peptidase_S8_Asp-AS"/>
</dbReference>
<feature type="domain" description="Peptidase S8/S53" evidence="5">
    <location>
        <begin position="166"/>
        <end position="494"/>
    </location>
</feature>
<dbReference type="EMBL" id="VOHS01000016">
    <property type="protein sequence ID" value="TWV99389.1"/>
    <property type="molecule type" value="Genomic_DNA"/>
</dbReference>
<dbReference type="Proteomes" id="UP000318815">
    <property type="component" value="Unassembled WGS sequence"/>
</dbReference>
<dbReference type="GO" id="GO:0016020">
    <property type="term" value="C:membrane"/>
    <property type="evidence" value="ECO:0007669"/>
    <property type="project" value="TreeGrafter"/>
</dbReference>
<dbReference type="InterPro" id="IPR036852">
    <property type="entry name" value="Peptidase_S8/S53_dom_sf"/>
</dbReference>
<accession>A0A5C6LSF5</accession>
<reference evidence="6 7" key="1">
    <citation type="submission" date="2019-08" db="EMBL/GenBank/DDBJ databases">
        <title>Whole genome sequencing of chitin degrading bacteria Chitinophaga pinensis YS16.</title>
        <authorList>
            <person name="Singh R.P."/>
            <person name="Manchanda G."/>
            <person name="Maurya I.K."/>
            <person name="Joshi N.K."/>
            <person name="Srivastava A.K."/>
        </authorList>
    </citation>
    <scope>NUCLEOTIDE SEQUENCE [LARGE SCALE GENOMIC DNA]</scope>
    <source>
        <strain evidence="6 7">YS-16</strain>
    </source>
</reference>
<evidence type="ECO:0000313" key="6">
    <source>
        <dbReference type="EMBL" id="TWV99389.1"/>
    </source>
</evidence>
<evidence type="ECO:0000256" key="3">
    <source>
        <dbReference type="ARBA" id="ARBA00022825"/>
    </source>
</evidence>
<comment type="caution">
    <text evidence="4">Lacks conserved residue(s) required for the propagation of feature annotation.</text>
</comment>
<dbReference type="Gene3D" id="3.40.50.200">
    <property type="entry name" value="Peptidase S8/S53 domain"/>
    <property type="match status" value="1"/>
</dbReference>
<sequence length="506" mass="55092">MKKMQLLLWLPLLLPLLFISSCRKDEKEIVREDQSAVPQQDRTFIVIAEEGKKLDPIVESLAGLHAAKYHLKKTIPELGLMQVQTPDPGFPEKARQIAGVQAVVIDVSTNWEVPVKAVRASKQPVFDNTQPSARAVPVYSGDPYGVLQWDMQSIKAPAAWAKGFKGNGVKVAILDAGFKTRDPEIIGKIINTQSFIPDEPVEAFEPIGQREYFSQGTCAAGIIAASHDGRGVVGIAPGAQLILVKVISDFTHEAPWSRLIDGIFYAVNHGAKVIEMNVAGKLPRKTYVDNNGTPNYPNDDYEVEYTRDIKDLVIALNRATVYANLLGATLVAPSGDNKYNFDVEKNFAVYPAAALGVLCIGSNGPVGWGINQDTTLYKPATYMNYGRSYIRFGAPGGNSAEPFDALLVGEVAGFGNWEYLFNWVYNIGFWVPDEGGYYPSWAVGSALAAAHAAGSIALLYENHPWMNAVLVDAVLRKSADDYGTSGKDPYFGYGQINAGKAVNLVK</sequence>
<dbReference type="RefSeq" id="WP_146306184.1">
    <property type="nucleotide sequence ID" value="NZ_VOHS01000016.1"/>
</dbReference>
<keyword evidence="3" id="KW-0720">Serine protease</keyword>
<dbReference type="PANTHER" id="PTHR42884:SF14">
    <property type="entry name" value="NEUROENDOCRINE CONVERTASE 1"/>
    <property type="match status" value="1"/>
</dbReference>
<keyword evidence="2" id="KW-0378">Hydrolase</keyword>
<keyword evidence="7" id="KW-1185">Reference proteome</keyword>
<dbReference type="OrthoDB" id="9798386at2"/>
<dbReference type="SUPFAM" id="SSF52743">
    <property type="entry name" value="Subtilisin-like"/>
    <property type="match status" value="1"/>
</dbReference>
<evidence type="ECO:0000256" key="4">
    <source>
        <dbReference type="PROSITE-ProRule" id="PRU01240"/>
    </source>
</evidence>
<protein>
    <submittedName>
        <fullName evidence="6">S8 family serine peptidase</fullName>
    </submittedName>
</protein>
<gene>
    <name evidence="6" type="ORF">FEF09_16735</name>
</gene>
<dbReference type="PRINTS" id="PR00723">
    <property type="entry name" value="SUBTILISIN"/>
</dbReference>
<dbReference type="AlphaFoldDB" id="A0A5C6LSF5"/>
<organism evidence="6 7">
    <name type="scientific">Chitinophaga pinensis</name>
    <dbReference type="NCBI Taxonomy" id="79329"/>
    <lineage>
        <taxon>Bacteria</taxon>
        <taxon>Pseudomonadati</taxon>
        <taxon>Bacteroidota</taxon>
        <taxon>Chitinophagia</taxon>
        <taxon>Chitinophagales</taxon>
        <taxon>Chitinophagaceae</taxon>
        <taxon>Chitinophaga</taxon>
    </lineage>
</organism>
<dbReference type="GO" id="GO:0016485">
    <property type="term" value="P:protein processing"/>
    <property type="evidence" value="ECO:0007669"/>
    <property type="project" value="TreeGrafter"/>
</dbReference>
<comment type="similarity">
    <text evidence="4">Belongs to the peptidase S8 family.</text>
</comment>
<dbReference type="GO" id="GO:0004252">
    <property type="term" value="F:serine-type endopeptidase activity"/>
    <property type="evidence" value="ECO:0007669"/>
    <property type="project" value="InterPro"/>
</dbReference>
<evidence type="ECO:0000259" key="5">
    <source>
        <dbReference type="Pfam" id="PF00082"/>
    </source>
</evidence>
<dbReference type="PROSITE" id="PS51892">
    <property type="entry name" value="SUBTILASE"/>
    <property type="match status" value="1"/>
</dbReference>
<evidence type="ECO:0000256" key="1">
    <source>
        <dbReference type="ARBA" id="ARBA00022670"/>
    </source>
</evidence>
<dbReference type="PROSITE" id="PS00136">
    <property type="entry name" value="SUBTILASE_ASP"/>
    <property type="match status" value="1"/>
</dbReference>
<evidence type="ECO:0000256" key="2">
    <source>
        <dbReference type="ARBA" id="ARBA00022801"/>
    </source>
</evidence>